<gene>
    <name evidence="1" type="ORF">Vadar_022253</name>
</gene>
<comment type="caution">
    <text evidence="1">The sequence shown here is derived from an EMBL/GenBank/DDBJ whole genome shotgun (WGS) entry which is preliminary data.</text>
</comment>
<protein>
    <submittedName>
        <fullName evidence="1">Uncharacterized protein</fullName>
    </submittedName>
</protein>
<proteinExistence type="predicted"/>
<dbReference type="Proteomes" id="UP000828048">
    <property type="component" value="Chromosome 12"/>
</dbReference>
<reference evidence="1 2" key="1">
    <citation type="journal article" date="2021" name="Hortic Res">
        <title>High-quality reference genome and annotation aids understanding of berry development for evergreen blueberry (Vaccinium darrowii).</title>
        <authorList>
            <person name="Yu J."/>
            <person name="Hulse-Kemp A.M."/>
            <person name="Babiker E."/>
            <person name="Staton M."/>
        </authorList>
    </citation>
    <scope>NUCLEOTIDE SEQUENCE [LARGE SCALE GENOMIC DNA]</scope>
    <source>
        <strain evidence="2">cv. NJ 8807/NJ 8810</strain>
        <tissue evidence="1">Young leaf</tissue>
    </source>
</reference>
<sequence>MATSNDVGGGIDSLHLLKSAEPPLYLTSSENPSRAARAASEYLYSSLKPYTSKAPFERLLVDGFDAEHIWQQLDLQSQPLISSLWRKLKRFKNN</sequence>
<evidence type="ECO:0000313" key="1">
    <source>
        <dbReference type="EMBL" id="KAH7863808.1"/>
    </source>
</evidence>
<keyword evidence="2" id="KW-1185">Reference proteome</keyword>
<accession>A0ACB7ZEG4</accession>
<dbReference type="EMBL" id="CM037162">
    <property type="protein sequence ID" value="KAH7863808.1"/>
    <property type="molecule type" value="Genomic_DNA"/>
</dbReference>
<evidence type="ECO:0000313" key="2">
    <source>
        <dbReference type="Proteomes" id="UP000828048"/>
    </source>
</evidence>
<name>A0ACB7ZEG4_9ERIC</name>
<organism evidence="1 2">
    <name type="scientific">Vaccinium darrowii</name>
    <dbReference type="NCBI Taxonomy" id="229202"/>
    <lineage>
        <taxon>Eukaryota</taxon>
        <taxon>Viridiplantae</taxon>
        <taxon>Streptophyta</taxon>
        <taxon>Embryophyta</taxon>
        <taxon>Tracheophyta</taxon>
        <taxon>Spermatophyta</taxon>
        <taxon>Magnoliopsida</taxon>
        <taxon>eudicotyledons</taxon>
        <taxon>Gunneridae</taxon>
        <taxon>Pentapetalae</taxon>
        <taxon>asterids</taxon>
        <taxon>Ericales</taxon>
        <taxon>Ericaceae</taxon>
        <taxon>Vaccinioideae</taxon>
        <taxon>Vaccinieae</taxon>
        <taxon>Vaccinium</taxon>
    </lineage>
</organism>